<dbReference type="SUPFAM" id="SSF56176">
    <property type="entry name" value="FAD-binding/transporter-associated domain-like"/>
    <property type="match status" value="1"/>
</dbReference>
<dbReference type="InterPro" id="IPR012951">
    <property type="entry name" value="BBE"/>
</dbReference>
<organism evidence="8">
    <name type="scientific">uncultured bacterium esnapd2</name>
    <dbReference type="NCBI Taxonomy" id="1366601"/>
    <lineage>
        <taxon>Bacteria</taxon>
        <taxon>environmental samples</taxon>
    </lineage>
</organism>
<dbReference type="Gene3D" id="3.40.462.20">
    <property type="match status" value="1"/>
</dbReference>
<comment type="similarity">
    <text evidence="2">Belongs to the oxygen-dependent FAD-linked oxidoreductase family.</text>
</comment>
<evidence type="ECO:0000259" key="7">
    <source>
        <dbReference type="PROSITE" id="PS51387"/>
    </source>
</evidence>
<dbReference type="InterPro" id="IPR050416">
    <property type="entry name" value="FAD-linked_Oxidoreductase"/>
</dbReference>
<dbReference type="GO" id="GO:0016491">
    <property type="term" value="F:oxidoreductase activity"/>
    <property type="evidence" value="ECO:0007669"/>
    <property type="project" value="UniProtKB-KW"/>
</dbReference>
<proteinExistence type="inferred from homology"/>
<dbReference type="InterPro" id="IPR016166">
    <property type="entry name" value="FAD-bd_PCMH"/>
</dbReference>
<dbReference type="AlphaFoldDB" id="S5UAI1"/>
<evidence type="ECO:0000256" key="1">
    <source>
        <dbReference type="ARBA" id="ARBA00001974"/>
    </source>
</evidence>
<evidence type="ECO:0000256" key="6">
    <source>
        <dbReference type="SAM" id="MobiDB-lite"/>
    </source>
</evidence>
<keyword evidence="4" id="KW-0274">FAD</keyword>
<dbReference type="Gene3D" id="3.30.43.10">
    <property type="entry name" value="Uridine Diphospho-n-acetylenolpyruvylglucosamine Reductase, domain 2"/>
    <property type="match status" value="1"/>
</dbReference>
<dbReference type="Pfam" id="PF08031">
    <property type="entry name" value="BBE"/>
    <property type="match status" value="1"/>
</dbReference>
<dbReference type="SUPFAM" id="SSF55103">
    <property type="entry name" value="FAD-linked oxidases, C-terminal domain"/>
    <property type="match status" value="1"/>
</dbReference>
<dbReference type="PANTHER" id="PTHR42973:SF39">
    <property type="entry name" value="FAD-BINDING PCMH-TYPE DOMAIN-CONTAINING PROTEIN"/>
    <property type="match status" value="1"/>
</dbReference>
<reference evidence="8" key="1">
    <citation type="journal article" date="2013" name="Proc. Natl. Acad. Sci. U.S.A.">
        <title>Mapping gene clusters within arrayed metagenomic libraries to expand the structural diversity of biomedically relevant natural products.</title>
        <authorList>
            <person name="Owen J.G."/>
            <person name="Reddy B.V."/>
            <person name="Ternei M.A."/>
            <person name="Charlop-Powers Z."/>
            <person name="Calle P.Y."/>
            <person name="Kim J.H."/>
            <person name="Brady S.F."/>
        </authorList>
    </citation>
    <scope>NUCLEOTIDE SEQUENCE</scope>
</reference>
<keyword evidence="5" id="KW-0560">Oxidoreductase</keyword>
<dbReference type="Gene3D" id="3.30.465.10">
    <property type="match status" value="1"/>
</dbReference>
<dbReference type="PANTHER" id="PTHR42973">
    <property type="entry name" value="BINDING OXIDOREDUCTASE, PUTATIVE (AFU_ORTHOLOGUE AFUA_1G17690)-RELATED"/>
    <property type="match status" value="1"/>
</dbReference>
<evidence type="ECO:0000256" key="5">
    <source>
        <dbReference type="ARBA" id="ARBA00023002"/>
    </source>
</evidence>
<dbReference type="InterPro" id="IPR006094">
    <property type="entry name" value="Oxid_FAD_bind_N"/>
</dbReference>
<keyword evidence="3" id="KW-0285">Flavoprotein</keyword>
<feature type="domain" description="FAD-binding PCMH-type" evidence="7">
    <location>
        <begin position="68"/>
        <end position="236"/>
    </location>
</feature>
<dbReference type="InterPro" id="IPR036318">
    <property type="entry name" value="FAD-bd_PCMH-like_sf"/>
</dbReference>
<accession>S5UAI1</accession>
<dbReference type="InterPro" id="IPR016169">
    <property type="entry name" value="FAD-bd_PCMH_sub2"/>
</dbReference>
<sequence length="439" mass="46243">MTRGVDPEVARSTQGCTHTDEEGTPMTQQLFARRPQTTADLGRLIRGQVHRPGDDAYDTLRASLNPAFDAHPAVVAEVTSAADVQSAVVWARDNDLPFAVQATGHGTYVPSDGGLLVKTTQLGGVLVDPDRRIARVGAGAVWGDVVAAAAPFGLAPVSGSSPTVGVAGFSMGGGHGQLSRAYGLGADNVLRVDLVTADGELITATPDRHAELFWAVRGGGGNFGVVTSLEIRLHPVEEVYAGQALFPIERAADLLARYRDYAPAMPRELTCSVAMVGEHVAIRATYAGDASSGQRALRPLWSVAGTPVENTFAGVAVAQAGVPTTAPRTFELFTEVSDSVIETALAVEAGSIEFRYWGGAIADGTSPAGHRDVPFNIIVDGPAEQLWPYATGGSFLNALHDPDAVETAYTAADYQRLREIKAVWDPANVFHRNLNIKPA</sequence>
<comment type="cofactor">
    <cofactor evidence="1">
        <name>FAD</name>
        <dbReference type="ChEBI" id="CHEBI:57692"/>
    </cofactor>
</comment>
<name>S5UAI1_9BACT</name>
<dbReference type="EMBL" id="KF264539">
    <property type="protein sequence ID" value="AGS49294.1"/>
    <property type="molecule type" value="Genomic_DNA"/>
</dbReference>
<dbReference type="Pfam" id="PF01565">
    <property type="entry name" value="FAD_binding_4"/>
    <property type="match status" value="1"/>
</dbReference>
<evidence type="ECO:0000256" key="2">
    <source>
        <dbReference type="ARBA" id="ARBA00005466"/>
    </source>
</evidence>
<feature type="region of interest" description="Disordered" evidence="6">
    <location>
        <begin position="1"/>
        <end position="26"/>
    </location>
</feature>
<evidence type="ECO:0000256" key="4">
    <source>
        <dbReference type="ARBA" id="ARBA00022827"/>
    </source>
</evidence>
<evidence type="ECO:0000313" key="8">
    <source>
        <dbReference type="EMBL" id="AGS49294.1"/>
    </source>
</evidence>
<evidence type="ECO:0000256" key="3">
    <source>
        <dbReference type="ARBA" id="ARBA00022630"/>
    </source>
</evidence>
<dbReference type="InterPro" id="IPR016164">
    <property type="entry name" value="FAD-linked_Oxase-like_C"/>
</dbReference>
<dbReference type="GO" id="GO:0071949">
    <property type="term" value="F:FAD binding"/>
    <property type="evidence" value="ECO:0007669"/>
    <property type="project" value="InterPro"/>
</dbReference>
<dbReference type="InterPro" id="IPR016167">
    <property type="entry name" value="FAD-bd_PCMH_sub1"/>
</dbReference>
<protein>
    <submittedName>
        <fullName evidence="8">Putative oxidoreductase</fullName>
    </submittedName>
</protein>
<dbReference type="PROSITE" id="PS51387">
    <property type="entry name" value="FAD_PCMH"/>
    <property type="match status" value="1"/>
</dbReference>